<dbReference type="EMBL" id="CP036526">
    <property type="protein sequence ID" value="QDT08154.1"/>
    <property type="molecule type" value="Genomic_DNA"/>
</dbReference>
<accession>A0A517NLZ1</accession>
<evidence type="ECO:0000313" key="3">
    <source>
        <dbReference type="EMBL" id="QDT08154.1"/>
    </source>
</evidence>
<dbReference type="PANTHER" id="PTHR33542">
    <property type="entry name" value="SIROHYDROCHLORIN FERROCHELATASE, CHLOROPLASTIC"/>
    <property type="match status" value="1"/>
</dbReference>
<sequence>MTDDQRRCGVLLVGHGTRDAAGTEQFFQLGRLLEKELAPLPVIACLLEFQEPTIPQAWERLVAAGVQHVHVSPLLLFAAGHAKQDIPDLVRECQSKTPQVTFDQAGPLSRHGAIVDLLRHRIRSASASLDSQSTALVMVGRGSHDPCAQADMRCLSELIAHREPFASVTTAFYAMAKPRLPEILDQAAANPNVRDVVVQPHLLFEGRLYQAIEKQVAEASERHPDVKFHLGDYLGPNQQVAQAIKDRVAL</sequence>
<dbReference type="AlphaFoldDB" id="A0A517NLZ1"/>
<keyword evidence="2 3" id="KW-0456">Lyase</keyword>
<evidence type="ECO:0000256" key="1">
    <source>
        <dbReference type="ARBA" id="ARBA00022723"/>
    </source>
</evidence>
<dbReference type="InterPro" id="IPR002762">
    <property type="entry name" value="CbiX-like"/>
</dbReference>
<dbReference type="GO" id="GO:0046872">
    <property type="term" value="F:metal ion binding"/>
    <property type="evidence" value="ECO:0007669"/>
    <property type="project" value="UniProtKB-KW"/>
</dbReference>
<keyword evidence="1" id="KW-0479">Metal-binding</keyword>
<proteinExistence type="predicted"/>
<dbReference type="Proteomes" id="UP000319817">
    <property type="component" value="Chromosome"/>
</dbReference>
<evidence type="ECO:0000313" key="4">
    <source>
        <dbReference type="Proteomes" id="UP000319817"/>
    </source>
</evidence>
<dbReference type="EC" id="4.99.1.3" evidence="3"/>
<name>A0A517NLZ1_9BACT</name>
<dbReference type="CDD" id="cd03414">
    <property type="entry name" value="CbiX_SirB_C"/>
    <property type="match status" value="1"/>
</dbReference>
<gene>
    <name evidence="3" type="primary">cbiX</name>
    <name evidence="3" type="ORF">K239x_00860</name>
</gene>
<dbReference type="GO" id="GO:0016852">
    <property type="term" value="F:sirohydrochlorin cobaltochelatase activity"/>
    <property type="evidence" value="ECO:0007669"/>
    <property type="project" value="UniProtKB-EC"/>
</dbReference>
<keyword evidence="4" id="KW-1185">Reference proteome</keyword>
<dbReference type="Gene3D" id="3.40.50.1400">
    <property type="match status" value="2"/>
</dbReference>
<evidence type="ECO:0000256" key="2">
    <source>
        <dbReference type="ARBA" id="ARBA00023239"/>
    </source>
</evidence>
<dbReference type="CDD" id="cd03416">
    <property type="entry name" value="CbiX_SirB_N"/>
    <property type="match status" value="1"/>
</dbReference>
<reference evidence="3 4" key="1">
    <citation type="submission" date="2019-02" db="EMBL/GenBank/DDBJ databases">
        <title>Deep-cultivation of Planctomycetes and their phenomic and genomic characterization uncovers novel biology.</title>
        <authorList>
            <person name="Wiegand S."/>
            <person name="Jogler M."/>
            <person name="Boedeker C."/>
            <person name="Pinto D."/>
            <person name="Vollmers J."/>
            <person name="Rivas-Marin E."/>
            <person name="Kohn T."/>
            <person name="Peeters S.H."/>
            <person name="Heuer A."/>
            <person name="Rast P."/>
            <person name="Oberbeckmann S."/>
            <person name="Bunk B."/>
            <person name="Jeske O."/>
            <person name="Meyerdierks A."/>
            <person name="Storesund J.E."/>
            <person name="Kallscheuer N."/>
            <person name="Luecker S."/>
            <person name="Lage O.M."/>
            <person name="Pohl T."/>
            <person name="Merkel B.J."/>
            <person name="Hornburger P."/>
            <person name="Mueller R.-W."/>
            <person name="Bruemmer F."/>
            <person name="Labrenz M."/>
            <person name="Spormann A.M."/>
            <person name="Op den Camp H."/>
            <person name="Overmann J."/>
            <person name="Amann R."/>
            <person name="Jetten M.S.M."/>
            <person name="Mascher T."/>
            <person name="Medema M.H."/>
            <person name="Devos D.P."/>
            <person name="Kaster A.-K."/>
            <person name="Ovreas L."/>
            <person name="Rohde M."/>
            <person name="Galperin M.Y."/>
            <person name="Jogler C."/>
        </authorList>
    </citation>
    <scope>NUCLEOTIDE SEQUENCE [LARGE SCALE GENOMIC DNA]</scope>
    <source>
        <strain evidence="3 4">K23_9</strain>
    </source>
</reference>
<dbReference type="Pfam" id="PF01903">
    <property type="entry name" value="CbiX"/>
    <property type="match status" value="2"/>
</dbReference>
<organism evidence="3 4">
    <name type="scientific">Stieleria marina</name>
    <dbReference type="NCBI Taxonomy" id="1930275"/>
    <lineage>
        <taxon>Bacteria</taxon>
        <taxon>Pseudomonadati</taxon>
        <taxon>Planctomycetota</taxon>
        <taxon>Planctomycetia</taxon>
        <taxon>Pirellulales</taxon>
        <taxon>Pirellulaceae</taxon>
        <taxon>Stieleria</taxon>
    </lineage>
</organism>
<dbReference type="SUPFAM" id="SSF53800">
    <property type="entry name" value="Chelatase"/>
    <property type="match status" value="1"/>
</dbReference>
<dbReference type="PANTHER" id="PTHR33542:SF3">
    <property type="entry name" value="SIROHYDROCHLORIN FERROCHELATASE, CHLOROPLASTIC"/>
    <property type="match status" value="1"/>
</dbReference>
<dbReference type="RefSeq" id="WP_419189496.1">
    <property type="nucleotide sequence ID" value="NZ_CP036526.1"/>
</dbReference>
<protein>
    <submittedName>
        <fullName evidence="3">Sirohydrochlorin cobaltochelatase</fullName>
        <ecNumber evidence="3">4.99.1.3</ecNumber>
    </submittedName>
</protein>
<dbReference type="InterPro" id="IPR050963">
    <property type="entry name" value="Sirohydro_Cobaltochel/CbiX"/>
</dbReference>